<accession>A0A7W8PRA8</accession>
<organism evidence="1 2">
    <name type="scientific">Paraburkholderia atlantica</name>
    <dbReference type="NCBI Taxonomy" id="2654982"/>
    <lineage>
        <taxon>Bacteria</taxon>
        <taxon>Pseudomonadati</taxon>
        <taxon>Pseudomonadota</taxon>
        <taxon>Betaproteobacteria</taxon>
        <taxon>Burkholderiales</taxon>
        <taxon>Burkholderiaceae</taxon>
        <taxon>Paraburkholderia</taxon>
    </lineage>
</organism>
<dbReference type="RefSeq" id="WP_260185651.1">
    <property type="nucleotide sequence ID" value="NZ_JACHDD010000007.1"/>
</dbReference>
<proteinExistence type="predicted"/>
<keyword evidence="1" id="KW-0812">Transmembrane</keyword>
<reference evidence="1 2" key="1">
    <citation type="submission" date="2020-08" db="EMBL/GenBank/DDBJ databases">
        <title>Genomic Encyclopedia of Type Strains, Phase IV (KMG-V): Genome sequencing to study the core and pangenomes of soil and plant-associated prokaryotes.</title>
        <authorList>
            <person name="Whitman W."/>
        </authorList>
    </citation>
    <scope>NUCLEOTIDE SEQUENCE [LARGE SCALE GENOMIC DNA]</scope>
    <source>
        <strain evidence="1 2">JPY158</strain>
    </source>
</reference>
<protein>
    <submittedName>
        <fullName evidence="1">Transmembrane sensor</fullName>
    </submittedName>
</protein>
<evidence type="ECO:0000313" key="2">
    <source>
        <dbReference type="Proteomes" id="UP000592780"/>
    </source>
</evidence>
<dbReference type="AlphaFoldDB" id="A0A7W8PRA8"/>
<keyword evidence="1" id="KW-0472">Membrane</keyword>
<gene>
    <name evidence="1" type="ORF">HDG40_004389</name>
</gene>
<evidence type="ECO:0000313" key="1">
    <source>
        <dbReference type="EMBL" id="MBB5426215.1"/>
    </source>
</evidence>
<name>A0A7W8PRA8_PARAM</name>
<dbReference type="EMBL" id="JACHDD010000007">
    <property type="protein sequence ID" value="MBB5426215.1"/>
    <property type="molecule type" value="Genomic_DNA"/>
</dbReference>
<keyword evidence="2" id="KW-1185">Reference proteome</keyword>
<sequence>MQTTCVSRTSSTNSRAITPALRCAADVADLRVSGICQLTDTDATLALLQRTYPIRLRSITPYWTLVEAIDSARI</sequence>
<comment type="caution">
    <text evidence="1">The sequence shown here is derived from an EMBL/GenBank/DDBJ whole genome shotgun (WGS) entry which is preliminary data.</text>
</comment>
<dbReference type="Proteomes" id="UP000592780">
    <property type="component" value="Unassembled WGS sequence"/>
</dbReference>